<reference evidence="2" key="2">
    <citation type="journal article" date="2023" name="Plants (Basel)">
        <title>Annotation of the Turnera subulata (Passifloraceae) Draft Genome Reveals the S-Locus Evolved after the Divergence of Turneroideae from Passifloroideae in a Stepwise Manner.</title>
        <authorList>
            <person name="Henning P.M."/>
            <person name="Roalson E.H."/>
            <person name="Mir W."/>
            <person name="McCubbin A.G."/>
            <person name="Shore J.S."/>
        </authorList>
    </citation>
    <scope>NUCLEOTIDE SEQUENCE</scope>
    <source>
        <strain evidence="2">F60SS</strain>
    </source>
</reference>
<dbReference type="AlphaFoldDB" id="A0A9Q0JIU5"/>
<reference evidence="2" key="1">
    <citation type="submission" date="2022-02" db="EMBL/GenBank/DDBJ databases">
        <authorList>
            <person name="Henning P.M."/>
            <person name="McCubbin A.G."/>
            <person name="Shore J.S."/>
        </authorList>
    </citation>
    <scope>NUCLEOTIDE SEQUENCE</scope>
    <source>
        <strain evidence="2">F60SS</strain>
        <tissue evidence="2">Leaves</tissue>
    </source>
</reference>
<comment type="caution">
    <text evidence="2">The sequence shown here is derived from an EMBL/GenBank/DDBJ whole genome shotgun (WGS) entry which is preliminary data.</text>
</comment>
<dbReference type="EMBL" id="JAKUCV010002034">
    <property type="protein sequence ID" value="KAJ4844156.1"/>
    <property type="molecule type" value="Genomic_DNA"/>
</dbReference>
<evidence type="ECO:0000313" key="3">
    <source>
        <dbReference type="Proteomes" id="UP001141552"/>
    </source>
</evidence>
<feature type="region of interest" description="Disordered" evidence="1">
    <location>
        <begin position="1"/>
        <end position="33"/>
    </location>
</feature>
<keyword evidence="3" id="KW-1185">Reference proteome</keyword>
<evidence type="ECO:0000256" key="1">
    <source>
        <dbReference type="SAM" id="MobiDB-lite"/>
    </source>
</evidence>
<organism evidence="2 3">
    <name type="scientific">Turnera subulata</name>
    <dbReference type="NCBI Taxonomy" id="218843"/>
    <lineage>
        <taxon>Eukaryota</taxon>
        <taxon>Viridiplantae</taxon>
        <taxon>Streptophyta</taxon>
        <taxon>Embryophyta</taxon>
        <taxon>Tracheophyta</taxon>
        <taxon>Spermatophyta</taxon>
        <taxon>Magnoliopsida</taxon>
        <taxon>eudicotyledons</taxon>
        <taxon>Gunneridae</taxon>
        <taxon>Pentapetalae</taxon>
        <taxon>rosids</taxon>
        <taxon>fabids</taxon>
        <taxon>Malpighiales</taxon>
        <taxon>Passifloraceae</taxon>
        <taxon>Turnera</taxon>
    </lineage>
</organism>
<sequence length="76" mass="8575">MPRSPTPSTRSSTAPTPATSSTSSTTSTPTRPSWILLAQPLPLPRREDRLALRIRCLVQERMGPPQDLQRLHRFRL</sequence>
<name>A0A9Q0JIU5_9ROSI</name>
<evidence type="ECO:0000313" key="2">
    <source>
        <dbReference type="EMBL" id="KAJ4844156.1"/>
    </source>
</evidence>
<proteinExistence type="predicted"/>
<dbReference type="Proteomes" id="UP001141552">
    <property type="component" value="Unassembled WGS sequence"/>
</dbReference>
<protein>
    <submittedName>
        <fullName evidence="2">Uncharacterized protein</fullName>
    </submittedName>
</protein>
<gene>
    <name evidence="2" type="ORF">Tsubulata_022637</name>
</gene>
<accession>A0A9Q0JIU5</accession>